<protein>
    <submittedName>
        <fullName evidence="2">Uncharacterized protein</fullName>
    </submittedName>
</protein>
<evidence type="ECO:0000313" key="3">
    <source>
        <dbReference type="Proteomes" id="UP001215598"/>
    </source>
</evidence>
<accession>A0AAD7MSX3</accession>
<feature type="region of interest" description="Disordered" evidence="1">
    <location>
        <begin position="397"/>
        <end position="421"/>
    </location>
</feature>
<feature type="region of interest" description="Disordered" evidence="1">
    <location>
        <begin position="1"/>
        <end position="55"/>
    </location>
</feature>
<gene>
    <name evidence="2" type="ORF">B0H16DRAFT_1469497</name>
</gene>
<dbReference type="AlphaFoldDB" id="A0AAD7MSX3"/>
<sequence>MATTTVRDEEHPSPPLTSTPRRRNSGAEDETSPDFDSHDQFEGPPLSDYEGPVDEEDIRESTPIQIVPLSVPTLRPYAKIANNHDIVIRRNDALGKGAVAIGKEFLMTAQKASRRLYSHVFPRDLELLENVLSRVEKLELRRADHPDGYRVEKNSYQSLLRIAEDSFRLGGKTPPALPSWGNDEDISEVYTPDSFEILGYHNSTERKPQDRYAEVVSAAADAIGNDYHEDTGYISKASVSTAYPLAPASTARFRSPAAHPSSVPNPGLPRNNRRMGEILNPMAPIFESRRQYTGNVPLNPVEADQLRRMTPQGNFAGRDPPPHQAPHYRPRENSAPRSRTPRGAPPTGDPDGGDSSDNSNGQSNSWRVVYGVDYGSVYRGFENPLQTTESDIAQADSGAENIRDKSDLGGITHLETRNHRR</sequence>
<feature type="region of interest" description="Disordered" evidence="1">
    <location>
        <begin position="253"/>
        <end position="275"/>
    </location>
</feature>
<dbReference type="Proteomes" id="UP001215598">
    <property type="component" value="Unassembled WGS sequence"/>
</dbReference>
<feature type="compositionally biased region" description="Low complexity" evidence="1">
    <location>
        <begin position="353"/>
        <end position="365"/>
    </location>
</feature>
<keyword evidence="3" id="KW-1185">Reference proteome</keyword>
<organism evidence="2 3">
    <name type="scientific">Mycena metata</name>
    <dbReference type="NCBI Taxonomy" id="1033252"/>
    <lineage>
        <taxon>Eukaryota</taxon>
        <taxon>Fungi</taxon>
        <taxon>Dikarya</taxon>
        <taxon>Basidiomycota</taxon>
        <taxon>Agaricomycotina</taxon>
        <taxon>Agaricomycetes</taxon>
        <taxon>Agaricomycetidae</taxon>
        <taxon>Agaricales</taxon>
        <taxon>Marasmiineae</taxon>
        <taxon>Mycenaceae</taxon>
        <taxon>Mycena</taxon>
    </lineage>
</organism>
<feature type="compositionally biased region" description="Basic and acidic residues" evidence="1">
    <location>
        <begin position="1"/>
        <end position="12"/>
    </location>
</feature>
<evidence type="ECO:0000313" key="2">
    <source>
        <dbReference type="EMBL" id="KAJ7730524.1"/>
    </source>
</evidence>
<feature type="region of interest" description="Disordered" evidence="1">
    <location>
        <begin position="311"/>
        <end position="365"/>
    </location>
</feature>
<reference evidence="2" key="1">
    <citation type="submission" date="2023-03" db="EMBL/GenBank/DDBJ databases">
        <title>Massive genome expansion in bonnet fungi (Mycena s.s.) driven by repeated elements and novel gene families across ecological guilds.</title>
        <authorList>
            <consortium name="Lawrence Berkeley National Laboratory"/>
            <person name="Harder C.B."/>
            <person name="Miyauchi S."/>
            <person name="Viragh M."/>
            <person name="Kuo A."/>
            <person name="Thoen E."/>
            <person name="Andreopoulos B."/>
            <person name="Lu D."/>
            <person name="Skrede I."/>
            <person name="Drula E."/>
            <person name="Henrissat B."/>
            <person name="Morin E."/>
            <person name="Kohler A."/>
            <person name="Barry K."/>
            <person name="LaButti K."/>
            <person name="Morin E."/>
            <person name="Salamov A."/>
            <person name="Lipzen A."/>
            <person name="Mereny Z."/>
            <person name="Hegedus B."/>
            <person name="Baldrian P."/>
            <person name="Stursova M."/>
            <person name="Weitz H."/>
            <person name="Taylor A."/>
            <person name="Grigoriev I.V."/>
            <person name="Nagy L.G."/>
            <person name="Martin F."/>
            <person name="Kauserud H."/>
        </authorList>
    </citation>
    <scope>NUCLEOTIDE SEQUENCE</scope>
    <source>
        <strain evidence="2">CBHHK182m</strain>
    </source>
</reference>
<proteinExistence type="predicted"/>
<evidence type="ECO:0000256" key="1">
    <source>
        <dbReference type="SAM" id="MobiDB-lite"/>
    </source>
</evidence>
<dbReference type="EMBL" id="JARKIB010000158">
    <property type="protein sequence ID" value="KAJ7730524.1"/>
    <property type="molecule type" value="Genomic_DNA"/>
</dbReference>
<comment type="caution">
    <text evidence="2">The sequence shown here is derived from an EMBL/GenBank/DDBJ whole genome shotgun (WGS) entry which is preliminary data.</text>
</comment>
<name>A0AAD7MSX3_9AGAR</name>